<gene>
    <name evidence="2" type="ORF">F5544_08315</name>
</gene>
<proteinExistence type="predicted"/>
<name>A0A6G9Y8H2_9NOCA</name>
<evidence type="ECO:0000313" key="3">
    <source>
        <dbReference type="Proteomes" id="UP000503540"/>
    </source>
</evidence>
<evidence type="ECO:0000259" key="1">
    <source>
        <dbReference type="Pfam" id="PF13091"/>
    </source>
</evidence>
<dbReference type="Gene3D" id="3.30.870.10">
    <property type="entry name" value="Endonuclease Chain A"/>
    <property type="match status" value="1"/>
</dbReference>
<dbReference type="Pfam" id="PF13091">
    <property type="entry name" value="PLDc_2"/>
    <property type="match status" value="1"/>
</dbReference>
<dbReference type="SUPFAM" id="SSF56024">
    <property type="entry name" value="Phospholipase D/nuclease"/>
    <property type="match status" value="1"/>
</dbReference>
<keyword evidence="3" id="KW-1185">Reference proteome</keyword>
<evidence type="ECO:0000313" key="2">
    <source>
        <dbReference type="EMBL" id="QIS09565.1"/>
    </source>
</evidence>
<dbReference type="EMBL" id="CP046172">
    <property type="protein sequence ID" value="QIS09565.1"/>
    <property type="molecule type" value="Genomic_DNA"/>
</dbReference>
<feature type="domain" description="Phospholipase D-like" evidence="1">
    <location>
        <begin position="66"/>
        <end position="186"/>
    </location>
</feature>
<protein>
    <recommendedName>
        <fullName evidence="1">Phospholipase D-like domain-containing protein</fullName>
    </recommendedName>
</protein>
<reference evidence="2 3" key="1">
    <citation type="journal article" date="2019" name="ACS Chem. Biol.">
        <title>Identification and Mobilization of a Cryptic Antibiotic Biosynthesis Gene Locus from a Human-Pathogenic Nocardia Isolate.</title>
        <authorList>
            <person name="Herisse M."/>
            <person name="Ishida K."/>
            <person name="Porter J.L."/>
            <person name="Howden B."/>
            <person name="Hertweck C."/>
            <person name="Stinear T.P."/>
            <person name="Pidot S.J."/>
        </authorList>
    </citation>
    <scope>NUCLEOTIDE SEQUENCE [LARGE SCALE GENOMIC DNA]</scope>
    <source>
        <strain evidence="2 3">AUSMDU00012717</strain>
    </source>
</reference>
<accession>A0A6G9Y8H2</accession>
<dbReference type="InterPro" id="IPR025202">
    <property type="entry name" value="PLD-like_dom"/>
</dbReference>
<dbReference type="KEGG" id="nah:F5544_08315"/>
<dbReference type="Proteomes" id="UP000503540">
    <property type="component" value="Chromosome"/>
</dbReference>
<dbReference type="AlphaFoldDB" id="A0A6G9Y8H2"/>
<organism evidence="2 3">
    <name type="scientific">Nocardia arthritidis</name>
    <dbReference type="NCBI Taxonomy" id="228602"/>
    <lineage>
        <taxon>Bacteria</taxon>
        <taxon>Bacillati</taxon>
        <taxon>Actinomycetota</taxon>
        <taxon>Actinomycetes</taxon>
        <taxon>Mycobacteriales</taxon>
        <taxon>Nocardiaceae</taxon>
        <taxon>Nocardia</taxon>
    </lineage>
</organism>
<sequence length="222" mass="24323">MADLSNMRSEGQQTISYRKVWRTNPACPPSITLRLMPFVIDGSVTCYLMPDDHDEAERRFLELVAAPGETWLIAYSFTLATAVDELIAAHGRGVRLHLYLDHSQSTGKAEHPVISRLVAAGIEVTIGTSTSGAGYICHSKGLAVDTAAGPQCWEGSVNFSSTGWLQVNTAMNFAAADWRDHFVAQFNTLRRYAWTQERDLQLMPQPPADLNTAAALPLTETG</sequence>